<comment type="subcellular location">
    <subcellularLocation>
        <location evidence="1">Membrane</location>
        <topology evidence="1">Multi-pass membrane protein</topology>
    </subcellularLocation>
</comment>
<evidence type="ECO:0000256" key="2">
    <source>
        <dbReference type="ARBA" id="ARBA00011030"/>
    </source>
</evidence>
<dbReference type="GO" id="GO:0016020">
    <property type="term" value="C:membrane"/>
    <property type="evidence" value="ECO:0007669"/>
    <property type="project" value="UniProtKB-SubCell"/>
</dbReference>
<evidence type="ECO:0000313" key="7">
    <source>
        <dbReference type="EMBL" id="NWR88034.1"/>
    </source>
</evidence>
<feature type="transmembrane region" description="Helical" evidence="6">
    <location>
        <begin position="155"/>
        <end position="180"/>
    </location>
</feature>
<comment type="caution">
    <text evidence="7">The sequence shown here is derived from an EMBL/GenBank/DDBJ whole genome shotgun (WGS) entry which is preliminary data.</text>
</comment>
<sequence>LMAGHLHPSSHQKVLMKTGLVLLIVGHLNFITGVLVHGTVLRFVVAPRDAVTLQYLIANTASILTALLTISCGIAALMLSLYLAPTTLKWAVLALSSCSSLGCLSCLLGLVVAMGLTLGTQGQALLAPCAAANTTLASVSRECPFDPTRVYSSTLSLWAVSLLLESMEIIFGIRCLLLTLDLLHL</sequence>
<dbReference type="InterPro" id="IPR020977">
    <property type="entry name" value="Beta-casein-like"/>
</dbReference>
<dbReference type="AlphaFoldDB" id="A0A7K5AXI4"/>
<comment type="similarity">
    <text evidence="2">Belongs to the TMEM54 family.</text>
</comment>
<evidence type="ECO:0000256" key="4">
    <source>
        <dbReference type="ARBA" id="ARBA00022989"/>
    </source>
</evidence>
<dbReference type="PANTHER" id="PTHR31258">
    <property type="entry name" value="KERATINOCYTE-ASSOCIATED PROTEIN 3"/>
    <property type="match status" value="1"/>
</dbReference>
<reference evidence="7 8" key="1">
    <citation type="submission" date="2019-09" db="EMBL/GenBank/DDBJ databases">
        <title>Bird 10,000 Genomes (B10K) Project - Family phase.</title>
        <authorList>
            <person name="Zhang G."/>
        </authorList>
    </citation>
    <scope>NUCLEOTIDE SEQUENCE [LARGE SCALE GENOMIC DNA]</scope>
    <source>
        <strain evidence="7">B10K-DU-003-06</strain>
    </source>
</reference>
<evidence type="ECO:0000256" key="1">
    <source>
        <dbReference type="ARBA" id="ARBA00004141"/>
    </source>
</evidence>
<keyword evidence="4 6" id="KW-1133">Transmembrane helix</keyword>
<accession>A0A7K5AXI4</accession>
<feature type="transmembrane region" description="Helical" evidence="6">
    <location>
        <begin position="90"/>
        <end position="116"/>
    </location>
</feature>
<evidence type="ECO:0000256" key="6">
    <source>
        <dbReference type="SAM" id="Phobius"/>
    </source>
</evidence>
<dbReference type="PANTHER" id="PTHR31258:SF2">
    <property type="entry name" value="TRANSMEMBRANE PROTEIN 54"/>
    <property type="match status" value="1"/>
</dbReference>
<dbReference type="Proteomes" id="UP000529852">
    <property type="component" value="Unassembled WGS sequence"/>
</dbReference>
<keyword evidence="3 6" id="KW-0812">Transmembrane</keyword>
<feature type="transmembrane region" description="Helical" evidence="6">
    <location>
        <begin position="20"/>
        <end position="44"/>
    </location>
</feature>
<organism evidence="7 8">
    <name type="scientific">Furnarius figulus</name>
    <dbReference type="NCBI Taxonomy" id="463165"/>
    <lineage>
        <taxon>Eukaryota</taxon>
        <taxon>Metazoa</taxon>
        <taxon>Chordata</taxon>
        <taxon>Craniata</taxon>
        <taxon>Vertebrata</taxon>
        <taxon>Euteleostomi</taxon>
        <taxon>Archelosauria</taxon>
        <taxon>Archosauria</taxon>
        <taxon>Dinosauria</taxon>
        <taxon>Saurischia</taxon>
        <taxon>Theropoda</taxon>
        <taxon>Coelurosauria</taxon>
        <taxon>Aves</taxon>
        <taxon>Neognathae</taxon>
        <taxon>Neoaves</taxon>
        <taxon>Telluraves</taxon>
        <taxon>Australaves</taxon>
        <taxon>Passeriformes</taxon>
        <taxon>Furnariidae</taxon>
        <taxon>Furnarius</taxon>
    </lineage>
</organism>
<evidence type="ECO:0000256" key="3">
    <source>
        <dbReference type="ARBA" id="ARBA00022692"/>
    </source>
</evidence>
<proteinExistence type="inferred from homology"/>
<dbReference type="Pfam" id="PF12304">
    <property type="entry name" value="BCLP"/>
    <property type="match status" value="1"/>
</dbReference>
<name>A0A7K5AXI4_9FURN</name>
<feature type="transmembrane region" description="Helical" evidence="6">
    <location>
        <begin position="56"/>
        <end position="83"/>
    </location>
</feature>
<keyword evidence="5 6" id="KW-0472">Membrane</keyword>
<evidence type="ECO:0000256" key="5">
    <source>
        <dbReference type="ARBA" id="ARBA00023136"/>
    </source>
</evidence>
<dbReference type="EMBL" id="VYZD01000230">
    <property type="protein sequence ID" value="NWR88034.1"/>
    <property type="molecule type" value="Genomic_DNA"/>
</dbReference>
<protein>
    <submittedName>
        <fullName evidence="7">TMM54 protein</fullName>
    </submittedName>
</protein>
<keyword evidence="8" id="KW-1185">Reference proteome</keyword>
<evidence type="ECO:0000313" key="8">
    <source>
        <dbReference type="Proteomes" id="UP000529852"/>
    </source>
</evidence>
<gene>
    <name evidence="7" type="primary">Tmem54</name>
    <name evidence="7" type="ORF">FURFIG_R14744</name>
</gene>
<feature type="non-terminal residue" evidence="7">
    <location>
        <position position="1"/>
    </location>
</feature>
<feature type="non-terminal residue" evidence="7">
    <location>
        <position position="185"/>
    </location>
</feature>